<dbReference type="InterPro" id="IPR006171">
    <property type="entry name" value="TOPRIM_dom"/>
</dbReference>
<dbReference type="Pfam" id="PF01751">
    <property type="entry name" value="Toprim"/>
    <property type="match status" value="1"/>
</dbReference>
<dbReference type="InterPro" id="IPR023405">
    <property type="entry name" value="Topo_IA_core_domain"/>
</dbReference>
<dbReference type="Pfam" id="PF13368">
    <property type="entry name" value="Toprim_C_rpt"/>
    <property type="match status" value="4"/>
</dbReference>
<dbReference type="InterPro" id="IPR025589">
    <property type="entry name" value="Toprim_C_rpt"/>
</dbReference>
<feature type="compositionally biased region" description="Basic residues" evidence="9">
    <location>
        <begin position="841"/>
        <end position="863"/>
    </location>
</feature>
<evidence type="ECO:0000259" key="10">
    <source>
        <dbReference type="PROSITE" id="PS50880"/>
    </source>
</evidence>
<feature type="site" description="Interaction with DNA" evidence="8">
    <location>
        <position position="33"/>
    </location>
</feature>
<organism evidence="12 13">
    <name type="scientific">Phaeodactylibacter xiamenensis</name>
    <dbReference type="NCBI Taxonomy" id="1524460"/>
    <lineage>
        <taxon>Bacteria</taxon>
        <taxon>Pseudomonadati</taxon>
        <taxon>Bacteroidota</taxon>
        <taxon>Saprospiria</taxon>
        <taxon>Saprospirales</taxon>
        <taxon>Haliscomenobacteraceae</taxon>
        <taxon>Phaeodactylibacter</taxon>
    </lineage>
</organism>
<feature type="site" description="Interaction with DNA" evidence="8">
    <location>
        <position position="143"/>
    </location>
</feature>
<dbReference type="AlphaFoldDB" id="A0A098S1R7"/>
<dbReference type="RefSeq" id="WP_044227149.1">
    <property type="nucleotide sequence ID" value="NZ_JBKAGJ010000003.1"/>
</dbReference>
<name>A0A098S1R7_9BACT</name>
<dbReference type="CDD" id="cd03363">
    <property type="entry name" value="TOPRIM_TopoIA_TopoI"/>
    <property type="match status" value="1"/>
</dbReference>
<keyword evidence="13" id="KW-1185">Reference proteome</keyword>
<evidence type="ECO:0000256" key="6">
    <source>
        <dbReference type="ARBA" id="ARBA00023125"/>
    </source>
</evidence>
<dbReference type="PROSITE" id="PS00396">
    <property type="entry name" value="TOPO_IA_1"/>
    <property type="match status" value="1"/>
</dbReference>
<dbReference type="GO" id="GO:0003677">
    <property type="term" value="F:DNA binding"/>
    <property type="evidence" value="ECO:0007669"/>
    <property type="project" value="UniProtKB-KW"/>
</dbReference>
<feature type="active site" description="O-(5'-phospho-DNA)-tyrosine intermediate" evidence="8">
    <location>
        <position position="288"/>
    </location>
</feature>
<feature type="region of interest" description="Interaction with DNA" evidence="8">
    <location>
        <begin position="163"/>
        <end position="168"/>
    </location>
</feature>
<dbReference type="SUPFAM" id="SSF56712">
    <property type="entry name" value="Prokaryotic type I DNA topoisomerase"/>
    <property type="match status" value="1"/>
</dbReference>
<feature type="site" description="Interaction with DNA" evidence="8">
    <location>
        <position position="148"/>
    </location>
</feature>
<evidence type="ECO:0000256" key="4">
    <source>
        <dbReference type="ARBA" id="ARBA00022842"/>
    </source>
</evidence>
<keyword evidence="7 8" id="KW-0413">Isomerase</keyword>
<keyword evidence="6 8" id="KW-0238">DNA-binding</keyword>
<protein>
    <recommendedName>
        <fullName evidence="8">DNA topoisomerase 1</fullName>
        <ecNumber evidence="8">5.6.2.1</ecNumber>
    </recommendedName>
    <alternativeName>
        <fullName evidence="8">DNA topoisomerase I</fullName>
    </alternativeName>
</protein>
<dbReference type="InterPro" id="IPR000380">
    <property type="entry name" value="Topo_IA"/>
</dbReference>
<evidence type="ECO:0000256" key="9">
    <source>
        <dbReference type="SAM" id="MobiDB-lite"/>
    </source>
</evidence>
<dbReference type="Pfam" id="PF01131">
    <property type="entry name" value="Topoisom_bac"/>
    <property type="match status" value="1"/>
</dbReference>
<dbReference type="InterPro" id="IPR013825">
    <property type="entry name" value="Topo_IA_cen_sub2"/>
</dbReference>
<evidence type="ECO:0000256" key="7">
    <source>
        <dbReference type="ARBA" id="ARBA00023235"/>
    </source>
</evidence>
<dbReference type="Gene3D" id="3.40.50.140">
    <property type="match status" value="1"/>
</dbReference>
<dbReference type="Proteomes" id="UP000029736">
    <property type="component" value="Unassembled WGS sequence"/>
</dbReference>
<evidence type="ECO:0000256" key="1">
    <source>
        <dbReference type="ARBA" id="ARBA00000213"/>
    </source>
</evidence>
<dbReference type="EMBL" id="JPOS01000083">
    <property type="protein sequence ID" value="KGE86011.1"/>
    <property type="molecule type" value="Genomic_DNA"/>
</dbReference>
<dbReference type="GO" id="GO:0006265">
    <property type="term" value="P:DNA topological change"/>
    <property type="evidence" value="ECO:0007669"/>
    <property type="project" value="UniProtKB-UniRule"/>
</dbReference>
<comment type="caution">
    <text evidence="12">The sequence shown here is derived from an EMBL/GenBank/DDBJ whole genome shotgun (WGS) entry which is preliminary data.</text>
</comment>
<feature type="site" description="Interaction with DNA" evidence="8">
    <location>
        <position position="482"/>
    </location>
</feature>
<dbReference type="STRING" id="1524460.IX84_25805"/>
<evidence type="ECO:0000313" key="13">
    <source>
        <dbReference type="Proteomes" id="UP000029736"/>
    </source>
</evidence>
<gene>
    <name evidence="8" type="primary">topA</name>
    <name evidence="12" type="ORF">IX84_25805</name>
</gene>
<dbReference type="SMART" id="SM00437">
    <property type="entry name" value="TOP1Ac"/>
    <property type="match status" value="1"/>
</dbReference>
<comment type="subunit">
    <text evidence="8">Monomer.</text>
</comment>
<feature type="site" description="Interaction with DNA" evidence="8">
    <location>
        <position position="140"/>
    </location>
</feature>
<comment type="function">
    <text evidence="8">Releases the supercoiling and torsional tension of DNA, which is introduced during the DNA replication and transcription, by transiently cleaving and rejoining one strand of the DNA duplex. Introduces a single-strand break via transesterification at a target site in duplex DNA. The scissile phosphodiester is attacked by the catalytic tyrosine of the enzyme, resulting in the formation of a DNA-(5'-phosphotyrosyl)-enzyme intermediate and the expulsion of a 3'-OH DNA strand. The free DNA strand then undergoes passage around the unbroken strand, thus removing DNA supercoils. Finally, in the religation step, the DNA 3'-OH attacks the covalent intermediate to expel the active-site tyrosine and restore the DNA phosphodiester backbone.</text>
</comment>
<dbReference type="InterPro" id="IPR023406">
    <property type="entry name" value="Topo_IA_AS"/>
</dbReference>
<dbReference type="Gene3D" id="1.10.290.10">
    <property type="entry name" value="Topoisomerase I, domain 4"/>
    <property type="match status" value="1"/>
</dbReference>
<dbReference type="SMART" id="SM00436">
    <property type="entry name" value="TOP1Bc"/>
    <property type="match status" value="1"/>
</dbReference>
<dbReference type="InterPro" id="IPR003601">
    <property type="entry name" value="Topo_IA_2"/>
</dbReference>
<dbReference type="NCBIfam" id="TIGR01051">
    <property type="entry name" value="topA_bact"/>
    <property type="match status" value="1"/>
</dbReference>
<dbReference type="InterPro" id="IPR005733">
    <property type="entry name" value="TopoI_bac-type"/>
</dbReference>
<evidence type="ECO:0000313" key="12">
    <source>
        <dbReference type="EMBL" id="KGE86011.1"/>
    </source>
</evidence>
<dbReference type="GO" id="GO:0003917">
    <property type="term" value="F:DNA topoisomerase type I (single strand cut, ATP-independent) activity"/>
    <property type="evidence" value="ECO:0007669"/>
    <property type="project" value="UniProtKB-UniRule"/>
</dbReference>
<comment type="catalytic activity">
    <reaction evidence="1 8">
        <text>ATP-independent breakage of single-stranded DNA, followed by passage and rejoining.</text>
        <dbReference type="EC" id="5.6.2.1"/>
    </reaction>
</comment>
<dbReference type="SMART" id="SM00493">
    <property type="entry name" value="TOPRIM"/>
    <property type="match status" value="1"/>
</dbReference>
<evidence type="ECO:0000256" key="3">
    <source>
        <dbReference type="ARBA" id="ARBA00022723"/>
    </source>
</evidence>
<dbReference type="InterPro" id="IPR013824">
    <property type="entry name" value="Topo_IA_cen_sub1"/>
</dbReference>
<dbReference type="InterPro" id="IPR028612">
    <property type="entry name" value="Topoisom_1_IA"/>
</dbReference>
<keyword evidence="3" id="KW-0479">Metal-binding</keyword>
<keyword evidence="5 8" id="KW-0799">Topoisomerase</keyword>
<dbReference type="PROSITE" id="PS50880">
    <property type="entry name" value="TOPRIM"/>
    <property type="match status" value="1"/>
</dbReference>
<dbReference type="PRINTS" id="PR00417">
    <property type="entry name" value="PRTPISMRASEI"/>
</dbReference>
<feature type="site" description="Interaction with DNA" evidence="8">
    <location>
        <position position="155"/>
    </location>
</feature>
<dbReference type="InterPro" id="IPR013497">
    <property type="entry name" value="Topo_IA_cen"/>
</dbReference>
<proteinExistence type="inferred from homology"/>
<feature type="domain" description="Toprim" evidence="10">
    <location>
        <begin position="3"/>
        <end position="113"/>
    </location>
</feature>
<feature type="site" description="Interaction with DNA" evidence="8">
    <location>
        <position position="290"/>
    </location>
</feature>
<sequence>MPKNLLIVESPAKAKTIEKILGKDFTVKSSFGHVRDLDKRGGAVDIENDFEPKYVVSSDKKKVVKELKDLAKKSDEVWLATDEDREGEAISWHLCKVLGLDEASTKRIVFREITKPAIQRAITQPRTVDVNLVNAQQARRILDRLVGYELSEILWKKIKGKLSAGRVQSVAVKLLVEREREIMNFEPSPFFRVNALFDVKNEQGKSVKLKAENPSRFSTEKDAEQFLQECREAVFSITDIDIKPLKRRPTAPFTTSTLQQEASRKLGFSVQRTMSVAQRLYEAGHITYMRTDSVALSEVALKSISKEIEHLYGSNYVKTRRYKGKSASAQEAHEAIRPTYINKQNASGNRDEQRLYELIWKRTIASQMSDAELEKTIVKIGISTVPDAYLKAEGEVLKFDGFLKVYLESTDDEDEDQEAKGMLPPLKVGQDLNLFNMTAIQRFTRPPSRYTEAALVKKLEELGIGRPSTYAPTISKIMEPERGYIIKETRDGTERDYQLLTLTKAGDIKKETLTEMTGAVKNRLFATDMGITVADFLSEHFKEIMNYSFTADIEKQFDSIAEGSKEWTNMLKAFYGPFHETVEKTLENADRPTRERVLGKDPESGRTLLTRMTRNGPVAQIGAPDELDEDEKPKYANLRHGQSMETITYEEALKLFELPRDLGEYKGEPVQVGVGRFGPYVRMGEKFFVSIPKDEDPLELSQERAFELIKAKQKEDAPVGTYKGKPITKGKGRFGPFLKYDGLFVNVPRKYDFDNISLEDMHELIEKKIEKEANRYIHRWDDEKISVENGRWGPFIRFKRKNVKIPKVDGERMTSEAAKDLTLEQVKAIIEAELPGSFKETKKKTAGKKAPSKKKTTTAKKKK</sequence>
<feature type="region of interest" description="Disordered" evidence="9">
    <location>
        <begin position="840"/>
        <end position="863"/>
    </location>
</feature>
<feature type="site" description="Interaction with DNA" evidence="8">
    <location>
        <position position="139"/>
    </location>
</feature>
<dbReference type="InterPro" id="IPR034149">
    <property type="entry name" value="TOPRIM_TopoI"/>
</dbReference>
<feature type="domain" description="Topo IA-type catalytic" evidence="11">
    <location>
        <begin position="129"/>
        <end position="582"/>
    </location>
</feature>
<dbReference type="Gene3D" id="2.70.20.10">
    <property type="entry name" value="Topoisomerase I, domain 3"/>
    <property type="match status" value="1"/>
</dbReference>
<dbReference type="HAMAP" id="MF_00952">
    <property type="entry name" value="Topoisom_1_prok"/>
    <property type="match status" value="1"/>
</dbReference>
<keyword evidence="4" id="KW-0460">Magnesium</keyword>
<dbReference type="GO" id="GO:0046872">
    <property type="term" value="F:metal ion binding"/>
    <property type="evidence" value="ECO:0007669"/>
    <property type="project" value="UniProtKB-KW"/>
</dbReference>
<dbReference type="EC" id="5.6.2.1" evidence="8"/>
<dbReference type="Gene3D" id="1.10.460.10">
    <property type="entry name" value="Topoisomerase I, domain 2"/>
    <property type="match status" value="1"/>
</dbReference>
<evidence type="ECO:0000256" key="2">
    <source>
        <dbReference type="ARBA" id="ARBA00009446"/>
    </source>
</evidence>
<evidence type="ECO:0000259" key="11">
    <source>
        <dbReference type="PROSITE" id="PS52039"/>
    </source>
</evidence>
<evidence type="ECO:0000256" key="5">
    <source>
        <dbReference type="ARBA" id="ARBA00023029"/>
    </source>
</evidence>
<comment type="similarity">
    <text evidence="2 8">Belongs to the type IA topoisomerase family.</text>
</comment>
<reference evidence="12 13" key="1">
    <citation type="journal article" date="2014" name="Int. J. Syst. Evol. Microbiol.">
        <title>Phaeodactylibacter xiamenensis gen. nov., sp. nov., a member of the family Saprospiraceae isolated from the marine alga Phaeodactylum tricornutum.</title>
        <authorList>
            <person name="Chen Z.Jr."/>
            <person name="Lei X."/>
            <person name="Lai Q."/>
            <person name="Li Y."/>
            <person name="Zhang B."/>
            <person name="Zhang J."/>
            <person name="Zhang H."/>
            <person name="Yang L."/>
            <person name="Zheng W."/>
            <person name="Tian Y."/>
            <person name="Yu Z."/>
            <person name="Xu H.Jr."/>
            <person name="Zheng T."/>
        </authorList>
    </citation>
    <scope>NUCLEOTIDE SEQUENCE [LARGE SCALE GENOMIC DNA]</scope>
    <source>
        <strain evidence="12 13">KD52</strain>
    </source>
</reference>
<dbReference type="PANTHER" id="PTHR42785">
    <property type="entry name" value="DNA TOPOISOMERASE, TYPE IA, CORE"/>
    <property type="match status" value="1"/>
</dbReference>
<dbReference type="CDD" id="cd00186">
    <property type="entry name" value="TOP1Ac"/>
    <property type="match status" value="1"/>
</dbReference>
<evidence type="ECO:0000256" key="8">
    <source>
        <dbReference type="HAMAP-Rule" id="MF_00952"/>
    </source>
</evidence>
<dbReference type="OrthoDB" id="9804262at2"/>
<accession>A0A098S1R7</accession>
<dbReference type="PANTHER" id="PTHR42785:SF1">
    <property type="entry name" value="DNA TOPOISOMERASE"/>
    <property type="match status" value="1"/>
</dbReference>
<dbReference type="InterPro" id="IPR003602">
    <property type="entry name" value="Topo_IA_DNA-bd_dom"/>
</dbReference>
<dbReference type="PROSITE" id="PS52039">
    <property type="entry name" value="TOPO_IA_2"/>
    <property type="match status" value="1"/>
</dbReference>
<dbReference type="InterPro" id="IPR013826">
    <property type="entry name" value="Topo_IA_cen_sub3"/>
</dbReference>